<evidence type="ECO:0008006" key="14">
    <source>
        <dbReference type="Google" id="ProtNLM"/>
    </source>
</evidence>
<dbReference type="InterPro" id="IPR046829">
    <property type="entry name" value="Calmod_bind_C"/>
</dbReference>
<evidence type="ECO:0000256" key="5">
    <source>
        <dbReference type="ARBA" id="ARBA00023159"/>
    </source>
</evidence>
<organism evidence="12 13">
    <name type="scientific">Hibiscus sabdariffa</name>
    <name type="common">roselle</name>
    <dbReference type="NCBI Taxonomy" id="183260"/>
    <lineage>
        <taxon>Eukaryota</taxon>
        <taxon>Viridiplantae</taxon>
        <taxon>Streptophyta</taxon>
        <taxon>Embryophyta</taxon>
        <taxon>Tracheophyta</taxon>
        <taxon>Spermatophyta</taxon>
        <taxon>Magnoliopsida</taxon>
        <taxon>eudicotyledons</taxon>
        <taxon>Gunneridae</taxon>
        <taxon>Pentapetalae</taxon>
        <taxon>rosids</taxon>
        <taxon>malvids</taxon>
        <taxon>Malvales</taxon>
        <taxon>Malvaceae</taxon>
        <taxon>Malvoideae</taxon>
        <taxon>Hibiscus</taxon>
    </lineage>
</organism>
<dbReference type="Pfam" id="PF20451">
    <property type="entry name" value="Calmod_bind_M"/>
    <property type="match status" value="1"/>
</dbReference>
<keyword evidence="5" id="KW-0010">Activator</keyword>
<feature type="compositionally biased region" description="Polar residues" evidence="8">
    <location>
        <begin position="34"/>
        <end position="44"/>
    </location>
</feature>
<gene>
    <name evidence="12" type="ORF">V6N11_075713</name>
</gene>
<comment type="similarity">
    <text evidence="2">Belongs to the plant ACBP60 protein family.</text>
</comment>
<evidence type="ECO:0000256" key="1">
    <source>
        <dbReference type="ARBA" id="ARBA00004123"/>
    </source>
</evidence>
<sequence length="638" mass="70018">MANVVDEVANDESGGVEATNAYAGTATADVVGSSDGNGVSNAKTKSPELDVFSKSVPPSQVADAVIPEGGMSGDLSLNADTEEGEVAVDNVEGEVAFEPEHESTASGSSGNEAVEHNEACVEGENVGTASSSFDVSIRPVLDTTNSSGSCSGELLPAGESVVSQTVSSHQHSQTVNSHPMLTIKEPNEKRMRPKPSFASVIGQAVMVNCLYTALEPVLRRVVTEEVERSLRHRLRSLSRSPSLRIQAAEPSTLRLIFPRGLSLPIFTGSKVMDEESNQLQVALVDTRDHQMVPVPLPNPIKVDIVVLDGDFPSGEGDNWTSEEFDRSIVRERTGKRPLLTGELPVIVRDGVASIGDIEFTDNSSWIRSRKFRIGAKVAQGSFPGVRIREAMTEAFVVKDHRGELYKKHHPPMLRDEVWRLEKIGKDGAFHKKLTSEGVHNVQDFLKMSVVDPAKLRKILGPGMSEKMWDVTIKHAKTCVMGNKCYVSRGSNYKIFLNPICQLMKAEINGSTYPIQSLTSIHRGYLENLVRQAYVNWSSLEEIEGISNEIDLLTQGEHMLDQYPNQQDVIVRSFQQNVYLTHDSIESYRPNTMQISGNGNWQISQTYLSSHNENEIRLNMLKSNSNDDLASPRSFITGG</sequence>
<dbReference type="Proteomes" id="UP001396334">
    <property type="component" value="Unassembled WGS sequence"/>
</dbReference>
<evidence type="ECO:0000256" key="6">
    <source>
        <dbReference type="ARBA" id="ARBA00023163"/>
    </source>
</evidence>
<dbReference type="InterPro" id="IPR046831">
    <property type="entry name" value="Calmodulin_bind_N"/>
</dbReference>
<evidence type="ECO:0000256" key="8">
    <source>
        <dbReference type="SAM" id="MobiDB-lite"/>
    </source>
</evidence>
<evidence type="ECO:0000256" key="3">
    <source>
        <dbReference type="ARBA" id="ARBA00023015"/>
    </source>
</evidence>
<evidence type="ECO:0000313" key="13">
    <source>
        <dbReference type="Proteomes" id="UP001396334"/>
    </source>
</evidence>
<evidence type="ECO:0000259" key="11">
    <source>
        <dbReference type="Pfam" id="PF20452"/>
    </source>
</evidence>
<evidence type="ECO:0000256" key="4">
    <source>
        <dbReference type="ARBA" id="ARBA00023125"/>
    </source>
</evidence>
<feature type="domain" description="Calmodulin binding protein C-terminal" evidence="11">
    <location>
        <begin position="483"/>
        <end position="542"/>
    </location>
</feature>
<evidence type="ECO:0000259" key="10">
    <source>
        <dbReference type="Pfam" id="PF20451"/>
    </source>
</evidence>
<dbReference type="PANTHER" id="PTHR31713">
    <property type="entry name" value="OS02G0177800 PROTEIN"/>
    <property type="match status" value="1"/>
</dbReference>
<proteinExistence type="inferred from homology"/>
<keyword evidence="6" id="KW-0804">Transcription</keyword>
<dbReference type="InterPro" id="IPR046830">
    <property type="entry name" value="Calmod_bind_M"/>
</dbReference>
<feature type="region of interest" description="Disordered" evidence="8">
    <location>
        <begin position="30"/>
        <end position="56"/>
    </location>
</feature>
<protein>
    <recommendedName>
        <fullName evidence="14">Protein SAR DEFICIENT 1</fullName>
    </recommendedName>
</protein>
<feature type="domain" description="Calmodulin binding protein central" evidence="10">
    <location>
        <begin position="412"/>
        <end position="478"/>
    </location>
</feature>
<evidence type="ECO:0000313" key="12">
    <source>
        <dbReference type="EMBL" id="KAK8483291.1"/>
    </source>
</evidence>
<keyword evidence="7" id="KW-0539">Nucleus</keyword>
<accession>A0ABR1ZRG4</accession>
<keyword evidence="3" id="KW-0805">Transcription regulation</keyword>
<reference evidence="12 13" key="1">
    <citation type="journal article" date="2024" name="G3 (Bethesda)">
        <title>Genome assembly of Hibiscus sabdariffa L. provides insights into metabolisms of medicinal natural products.</title>
        <authorList>
            <person name="Kim T."/>
        </authorList>
    </citation>
    <scope>NUCLEOTIDE SEQUENCE [LARGE SCALE GENOMIC DNA]</scope>
    <source>
        <strain evidence="12">TK-2024</strain>
        <tissue evidence="12">Old leaves</tissue>
    </source>
</reference>
<comment type="subcellular location">
    <subcellularLocation>
        <location evidence="1">Nucleus</location>
    </subcellularLocation>
</comment>
<evidence type="ECO:0000256" key="2">
    <source>
        <dbReference type="ARBA" id="ARBA00007214"/>
    </source>
</evidence>
<keyword evidence="13" id="KW-1185">Reference proteome</keyword>
<feature type="domain" description="Calmodulin binding protein-like N-terminal" evidence="9">
    <location>
        <begin position="253"/>
        <end position="400"/>
    </location>
</feature>
<dbReference type="Pfam" id="PF07887">
    <property type="entry name" value="Calmodulin_bind"/>
    <property type="match status" value="1"/>
</dbReference>
<dbReference type="Pfam" id="PF20452">
    <property type="entry name" value="Calmod_bind_C"/>
    <property type="match status" value="1"/>
</dbReference>
<evidence type="ECO:0000256" key="7">
    <source>
        <dbReference type="ARBA" id="ARBA00023242"/>
    </source>
</evidence>
<name>A0ABR1ZRG4_9ROSI</name>
<keyword evidence="4" id="KW-0238">DNA-binding</keyword>
<dbReference type="EMBL" id="JBBPBN010000674">
    <property type="protein sequence ID" value="KAK8483291.1"/>
    <property type="molecule type" value="Genomic_DNA"/>
</dbReference>
<comment type="caution">
    <text evidence="12">The sequence shown here is derived from an EMBL/GenBank/DDBJ whole genome shotgun (WGS) entry which is preliminary data.</text>
</comment>
<evidence type="ECO:0000259" key="9">
    <source>
        <dbReference type="Pfam" id="PF07887"/>
    </source>
</evidence>
<dbReference type="InterPro" id="IPR012416">
    <property type="entry name" value="CBP60"/>
</dbReference>
<dbReference type="PANTHER" id="PTHR31713:SF42">
    <property type="entry name" value="PROTEIN SAR DEFICIENT 1"/>
    <property type="match status" value="1"/>
</dbReference>